<evidence type="ECO:0000256" key="1">
    <source>
        <dbReference type="SAM" id="MobiDB-lite"/>
    </source>
</evidence>
<dbReference type="AlphaFoldDB" id="A0A143YEV0"/>
<dbReference type="Pfam" id="PF20990">
    <property type="entry name" value="DUF2207_C"/>
    <property type="match status" value="1"/>
</dbReference>
<feature type="transmembrane region" description="Helical" evidence="2">
    <location>
        <begin position="253"/>
        <end position="277"/>
    </location>
</feature>
<dbReference type="Proteomes" id="UP000199280">
    <property type="component" value="Unassembled WGS sequence"/>
</dbReference>
<proteinExistence type="predicted"/>
<keyword evidence="8" id="KW-1185">Reference proteome</keyword>
<gene>
    <name evidence="6" type="ORF">SAMN05216375_10491</name>
    <name evidence="5" type="ORF">TR210_765</name>
</gene>
<evidence type="ECO:0000313" key="7">
    <source>
        <dbReference type="Proteomes" id="UP000076878"/>
    </source>
</evidence>
<dbReference type="EMBL" id="FNYT01000004">
    <property type="protein sequence ID" value="SEI85844.1"/>
    <property type="molecule type" value="Genomic_DNA"/>
</dbReference>
<feature type="region of interest" description="Disordered" evidence="1">
    <location>
        <begin position="602"/>
        <end position="621"/>
    </location>
</feature>
<reference evidence="5 7" key="1">
    <citation type="submission" date="2016-02" db="EMBL/GenBank/DDBJ databases">
        <authorList>
            <person name="Wen L."/>
            <person name="He K."/>
            <person name="Yang H."/>
        </authorList>
    </citation>
    <scope>NUCLEOTIDE SEQUENCE [LARGE SCALE GENOMIC DNA]</scope>
    <source>
        <strain evidence="5">Trichococcus_R210</strain>
    </source>
</reference>
<keyword evidence="2" id="KW-0812">Transmembrane</keyword>
<evidence type="ECO:0000259" key="4">
    <source>
        <dbReference type="Pfam" id="PF20990"/>
    </source>
</evidence>
<evidence type="ECO:0000313" key="5">
    <source>
        <dbReference type="EMBL" id="CZQ89052.1"/>
    </source>
</evidence>
<dbReference type="OrthoDB" id="2138002at2"/>
<name>A0A143YEV0_9LACT</name>
<sequence>MKRIGSIMLFLFFFLIGFGQKEAQARSYEITNYDVLVEIQRDGSAFFTESITYDFEGEFNGVLYDLDISEVADPTDVKVSMQGYLSENPFPFALSDTEESGTFKLDNTGDFLKFTVYNKMTDEIQTVIYQYRIPEIVTNYNDTAEFNRKVIGSAWEDPLNDVDVTILLPEATGEEELRAWGHGGGENSTVSLEDNQKVSLYVPQNPASQFVEAHVIFPTSITADNPNVVNEDKFEEILAQEAALAEEEQRNALLFGILSAVLAVAAPILPILVFLWVRKARKKEIPQEIHLPDHIYELPEDMTPAVMSAAVFSGNVQAADISATILDLVRKGYLTISPVQIPQKGLFGREKKPEDSFRLTQIKDTKNAPLLSHEKQLLDWFIQDVGDGESVTLDDIENIADNSAEAKRFNEKRETWQERVMDVASPKRKNYRSKDNKKAVAFAALALLANIVLLLAIVFFGIMGGTFTVWAIILAVLGVALSFIQLLMVSVKPIMTADGERAKQEWAGFRNMLKDVGNFPMREVGSIALWDHFLVYAVSLGVADKVMKQMQVEFPVNEIQASAFGSYYYMNNAIFLSSLNNSINTGVTKSMPTSSNSSGFGGGFSGGSSGGSGGGSGGGAF</sequence>
<dbReference type="Proteomes" id="UP000076878">
    <property type="component" value="Unassembled WGS sequence"/>
</dbReference>
<feature type="domain" description="Predicted membrane protein YciQ-like C-terminal" evidence="4">
    <location>
        <begin position="293"/>
        <end position="550"/>
    </location>
</feature>
<dbReference type="RefSeq" id="WP_068621750.1">
    <property type="nucleotide sequence ID" value="NZ_FJNB01000004.1"/>
</dbReference>
<keyword evidence="2" id="KW-1133">Transmembrane helix</keyword>
<accession>A0A143YEV0</accession>
<dbReference type="Pfam" id="PF09972">
    <property type="entry name" value="DUF2207"/>
    <property type="match status" value="1"/>
</dbReference>
<feature type="transmembrane region" description="Helical" evidence="2">
    <location>
        <begin position="469"/>
        <end position="491"/>
    </location>
</feature>
<evidence type="ECO:0000313" key="6">
    <source>
        <dbReference type="EMBL" id="SEI85844.1"/>
    </source>
</evidence>
<dbReference type="STRING" id="640938.TR210_765"/>
<organism evidence="5 7">
    <name type="scientific">Trichococcus ilyis</name>
    <dbReference type="NCBI Taxonomy" id="640938"/>
    <lineage>
        <taxon>Bacteria</taxon>
        <taxon>Bacillati</taxon>
        <taxon>Bacillota</taxon>
        <taxon>Bacilli</taxon>
        <taxon>Lactobacillales</taxon>
        <taxon>Carnobacteriaceae</taxon>
        <taxon>Trichococcus</taxon>
    </lineage>
</organism>
<feature type="domain" description="DUF2207" evidence="3">
    <location>
        <begin position="29"/>
        <end position="217"/>
    </location>
</feature>
<evidence type="ECO:0000259" key="3">
    <source>
        <dbReference type="Pfam" id="PF09972"/>
    </source>
</evidence>
<evidence type="ECO:0000313" key="8">
    <source>
        <dbReference type="Proteomes" id="UP000199280"/>
    </source>
</evidence>
<keyword evidence="2" id="KW-0472">Membrane</keyword>
<evidence type="ECO:0000256" key="2">
    <source>
        <dbReference type="SAM" id="Phobius"/>
    </source>
</evidence>
<protein>
    <submittedName>
        <fullName evidence="6">Uncharacterized membrane protein</fullName>
    </submittedName>
</protein>
<dbReference type="InterPro" id="IPR018702">
    <property type="entry name" value="DUF2207"/>
</dbReference>
<reference evidence="6 8" key="2">
    <citation type="submission" date="2016-10" db="EMBL/GenBank/DDBJ databases">
        <authorList>
            <person name="Varghese N."/>
            <person name="Submissions S."/>
        </authorList>
    </citation>
    <scope>NUCLEOTIDE SEQUENCE [LARGE SCALE GENOMIC DNA]</scope>
    <source>
        <strain evidence="6 8">DSM 22150</strain>
    </source>
</reference>
<dbReference type="InterPro" id="IPR048389">
    <property type="entry name" value="YciQ-like_C"/>
</dbReference>
<dbReference type="EMBL" id="FJNB01000004">
    <property type="protein sequence ID" value="CZQ89052.1"/>
    <property type="molecule type" value="Genomic_DNA"/>
</dbReference>
<feature type="transmembrane region" description="Helical" evidence="2">
    <location>
        <begin position="439"/>
        <end position="463"/>
    </location>
</feature>